<dbReference type="EMBL" id="JBHTHM010000058">
    <property type="protein sequence ID" value="MFD0782891.1"/>
    <property type="molecule type" value="Genomic_DNA"/>
</dbReference>
<evidence type="ECO:0000313" key="3">
    <source>
        <dbReference type="EMBL" id="MFD0782891.1"/>
    </source>
</evidence>
<dbReference type="Gene3D" id="3.30.370.10">
    <property type="entry name" value="Barstar-like"/>
    <property type="match status" value="1"/>
</dbReference>
<dbReference type="InterPro" id="IPR000468">
    <property type="entry name" value="Barstar"/>
</dbReference>
<gene>
    <name evidence="3" type="ORF">ACFQZ8_02970</name>
</gene>
<reference evidence="4" key="1">
    <citation type="journal article" date="2019" name="Int. J. Syst. Evol. Microbiol.">
        <title>The Global Catalogue of Microorganisms (GCM) 10K type strain sequencing project: providing services to taxonomists for standard genome sequencing and annotation.</title>
        <authorList>
            <consortium name="The Broad Institute Genomics Platform"/>
            <consortium name="The Broad Institute Genome Sequencing Center for Infectious Disease"/>
            <person name="Wu L."/>
            <person name="Ma J."/>
        </authorList>
    </citation>
    <scope>NUCLEOTIDE SEQUENCE [LARGE SCALE GENOMIC DNA]</scope>
    <source>
        <strain evidence="4">JCM 32148</strain>
    </source>
</reference>
<feature type="domain" description="Barstar (barnase inhibitor)" evidence="2">
    <location>
        <begin position="2"/>
        <end position="68"/>
    </location>
</feature>
<dbReference type="Pfam" id="PF01337">
    <property type="entry name" value="Barstar"/>
    <property type="match status" value="1"/>
</dbReference>
<dbReference type="InterPro" id="IPR035905">
    <property type="entry name" value="Barstar-like_sf"/>
</dbReference>
<dbReference type="SUPFAM" id="SSF52038">
    <property type="entry name" value="Barstar-related"/>
    <property type="match status" value="1"/>
</dbReference>
<name>A0ABW2ZW69_9ACTN</name>
<dbReference type="Proteomes" id="UP001597053">
    <property type="component" value="Unassembled WGS sequence"/>
</dbReference>
<evidence type="ECO:0000256" key="1">
    <source>
        <dbReference type="ARBA" id="ARBA00006845"/>
    </source>
</evidence>
<protein>
    <recommendedName>
        <fullName evidence="2">Barstar (barnase inhibitor) domain-containing protein</fullName>
    </recommendedName>
</protein>
<organism evidence="3 4">
    <name type="scientific">Micromonospora azadirachtae</name>
    <dbReference type="NCBI Taxonomy" id="1970735"/>
    <lineage>
        <taxon>Bacteria</taxon>
        <taxon>Bacillati</taxon>
        <taxon>Actinomycetota</taxon>
        <taxon>Actinomycetes</taxon>
        <taxon>Micromonosporales</taxon>
        <taxon>Micromonosporaceae</taxon>
        <taxon>Micromonospora</taxon>
    </lineage>
</organism>
<accession>A0ABW2ZW69</accession>
<sequence>MLVIDGDAFVDFAGFAREFSRLLFHGAWNGNLDAFDDILRGGFGTPETAWVFRWVNSDSSRSALGHDATVRWLEQNLRTCHPSNRPEIETRIRNAQRGQGRTLFDMIVEIIRDHGPGGSESEDGIILELL</sequence>
<keyword evidence="4" id="KW-1185">Reference proteome</keyword>
<evidence type="ECO:0000313" key="4">
    <source>
        <dbReference type="Proteomes" id="UP001597053"/>
    </source>
</evidence>
<proteinExistence type="inferred from homology"/>
<comment type="similarity">
    <text evidence="1">Belongs to the barstar family.</text>
</comment>
<comment type="caution">
    <text evidence="3">The sequence shown here is derived from an EMBL/GenBank/DDBJ whole genome shotgun (WGS) entry which is preliminary data.</text>
</comment>
<evidence type="ECO:0000259" key="2">
    <source>
        <dbReference type="Pfam" id="PF01337"/>
    </source>
</evidence>